<gene>
    <name evidence="2" type="ORF">FHR23_000030</name>
</gene>
<feature type="region of interest" description="Disordered" evidence="1">
    <location>
        <begin position="39"/>
        <end position="141"/>
    </location>
</feature>
<proteinExistence type="predicted"/>
<accession>A0A840YU14</accession>
<sequence length="192" mass="21029">MLDEDVLDEVDEDTLPLDEDEVDEDVEDEVELELELDTLPLELEVEDTLPLDDDVDEPPDEDVEETLPLDEEVEEPPLDVEVDPPLLLDVEEITTLPELPPPPKKPPAKNPPPKPPNPPEPPTSSGALPPPELDTTGMGAGGRGTGVPWLVTVITVGLHAVLVSTWRTTFLAISFLRISLRLYAYFSGYLVG</sequence>
<protein>
    <submittedName>
        <fullName evidence="2">Uncharacterized protein</fullName>
    </submittedName>
</protein>
<comment type="caution">
    <text evidence="2">The sequence shown here is derived from an EMBL/GenBank/DDBJ whole genome shotgun (WGS) entry which is preliminary data.</text>
</comment>
<name>A0A840YU14_9SPHN</name>
<evidence type="ECO:0000313" key="3">
    <source>
        <dbReference type="Proteomes" id="UP000554342"/>
    </source>
</evidence>
<dbReference type="AlphaFoldDB" id="A0A840YU14"/>
<feature type="compositionally biased region" description="Pro residues" evidence="1">
    <location>
        <begin position="98"/>
        <end position="132"/>
    </location>
</feature>
<feature type="region of interest" description="Disordered" evidence="1">
    <location>
        <begin position="1"/>
        <end position="26"/>
    </location>
</feature>
<keyword evidence="3" id="KW-1185">Reference proteome</keyword>
<organism evidence="2 3">
    <name type="scientific">Stakelama sediminis</name>
    <dbReference type="NCBI Taxonomy" id="463200"/>
    <lineage>
        <taxon>Bacteria</taxon>
        <taxon>Pseudomonadati</taxon>
        <taxon>Pseudomonadota</taxon>
        <taxon>Alphaproteobacteria</taxon>
        <taxon>Sphingomonadales</taxon>
        <taxon>Sphingomonadaceae</taxon>
        <taxon>Stakelama</taxon>
    </lineage>
</organism>
<dbReference type="Proteomes" id="UP000554342">
    <property type="component" value="Unassembled WGS sequence"/>
</dbReference>
<dbReference type="RefSeq" id="WP_345573637.1">
    <property type="nucleotide sequence ID" value="NZ_BAABIF010000004.1"/>
</dbReference>
<evidence type="ECO:0000256" key="1">
    <source>
        <dbReference type="SAM" id="MobiDB-lite"/>
    </source>
</evidence>
<evidence type="ECO:0000313" key="2">
    <source>
        <dbReference type="EMBL" id="MBB5717123.1"/>
    </source>
</evidence>
<dbReference type="EMBL" id="JACIJI010000001">
    <property type="protein sequence ID" value="MBB5717123.1"/>
    <property type="molecule type" value="Genomic_DNA"/>
</dbReference>
<reference evidence="2 3" key="1">
    <citation type="submission" date="2020-08" db="EMBL/GenBank/DDBJ databases">
        <title>Genomic Encyclopedia of Type Strains, Phase IV (KMG-IV): sequencing the most valuable type-strain genomes for metagenomic binning, comparative biology and taxonomic classification.</title>
        <authorList>
            <person name="Goeker M."/>
        </authorList>
    </citation>
    <scope>NUCLEOTIDE SEQUENCE [LARGE SCALE GENOMIC DNA]</scope>
    <source>
        <strain evidence="2 3">DSM 27203</strain>
    </source>
</reference>
<feature type="compositionally biased region" description="Acidic residues" evidence="1">
    <location>
        <begin position="43"/>
        <end position="82"/>
    </location>
</feature>